<evidence type="ECO:0000313" key="2">
    <source>
        <dbReference type="Proteomes" id="UP000505306"/>
    </source>
</evidence>
<name>A0A6G6GN68_9FLAO</name>
<reference evidence="1 2" key="1">
    <citation type="submission" date="2020-02" db="EMBL/GenBank/DDBJ databases">
        <title>Complete genome sequence of Flavobacteriaceae bacterium.</title>
        <authorList>
            <person name="Kim S.-J."/>
            <person name="Kim Y.-S."/>
            <person name="Kim K.-H."/>
        </authorList>
    </citation>
    <scope>NUCLEOTIDE SEQUENCE [LARGE SCALE GENOMIC DNA]</scope>
    <source>
        <strain evidence="1 2">RR4-40</strain>
    </source>
</reference>
<protein>
    <submittedName>
        <fullName evidence="1">Uncharacterized protein</fullName>
    </submittedName>
</protein>
<organism evidence="1 2">
    <name type="scientific">Rasiella rasia</name>
    <dbReference type="NCBI Taxonomy" id="2744027"/>
    <lineage>
        <taxon>Bacteria</taxon>
        <taxon>Pseudomonadati</taxon>
        <taxon>Bacteroidota</taxon>
        <taxon>Flavobacteriia</taxon>
        <taxon>Flavobacteriales</taxon>
        <taxon>Flavobacteriaceae</taxon>
        <taxon>Rasiella</taxon>
    </lineage>
</organism>
<keyword evidence="2" id="KW-1185">Reference proteome</keyword>
<dbReference type="KEGG" id="mgel:G5B37_10615"/>
<evidence type="ECO:0000313" key="1">
    <source>
        <dbReference type="EMBL" id="QIE59999.1"/>
    </source>
</evidence>
<sequence>MTQNKTTRRIIKITLTFFGLLIAIPFCFGMYTGITSHTNTSEAIVKTLKEECDCKAIEVSHAAYGLQFSKDDGITTQKAAYILKDCNAAMTISETMNRVHTSLLTKVEGYEKMDVVQFVFEQDETSSTVEVNNGIIQ</sequence>
<dbReference type="RefSeq" id="WP_164680011.1">
    <property type="nucleotide sequence ID" value="NZ_CP049057.1"/>
</dbReference>
<dbReference type="AlphaFoldDB" id="A0A6G6GN68"/>
<proteinExistence type="predicted"/>
<accession>A0A6G6GN68</accession>
<gene>
    <name evidence="1" type="ORF">G5B37_10615</name>
</gene>
<dbReference type="EMBL" id="CP049057">
    <property type="protein sequence ID" value="QIE59999.1"/>
    <property type="molecule type" value="Genomic_DNA"/>
</dbReference>
<dbReference type="Proteomes" id="UP000505306">
    <property type="component" value="Chromosome"/>
</dbReference>